<dbReference type="SUPFAM" id="SSF51197">
    <property type="entry name" value="Clavaminate synthase-like"/>
    <property type="match status" value="1"/>
</dbReference>
<evidence type="ECO:0000256" key="8">
    <source>
        <dbReference type="ARBA" id="ARBA00023004"/>
    </source>
</evidence>
<feature type="region of interest" description="Disordered" evidence="12">
    <location>
        <begin position="864"/>
        <end position="918"/>
    </location>
</feature>
<evidence type="ECO:0000256" key="5">
    <source>
        <dbReference type="ARBA" id="ARBA00022833"/>
    </source>
</evidence>
<dbReference type="GO" id="GO:0005634">
    <property type="term" value="C:nucleus"/>
    <property type="evidence" value="ECO:0007669"/>
    <property type="project" value="UniProtKB-SubCell"/>
</dbReference>
<feature type="compositionally biased region" description="Basic residues" evidence="12">
    <location>
        <begin position="1102"/>
        <end position="1112"/>
    </location>
</feature>
<accession>A0AAV2Q721</accession>
<dbReference type="GO" id="GO:0006355">
    <property type="term" value="P:regulation of DNA-templated transcription"/>
    <property type="evidence" value="ECO:0007669"/>
    <property type="project" value="TreeGrafter"/>
</dbReference>
<evidence type="ECO:0000313" key="16">
    <source>
        <dbReference type="Proteomes" id="UP001497623"/>
    </source>
</evidence>
<proteinExistence type="predicted"/>
<dbReference type="GO" id="GO:0034647">
    <property type="term" value="F:histone H3K4me/H3K4me2/H3K4me3 demethylase activity"/>
    <property type="evidence" value="ECO:0007669"/>
    <property type="project" value="TreeGrafter"/>
</dbReference>
<dbReference type="InterPro" id="IPR048615">
    <property type="entry name" value="KDM5_C-hel"/>
</dbReference>
<feature type="domain" description="PHD-type" evidence="13">
    <location>
        <begin position="742"/>
        <end position="794"/>
    </location>
</feature>
<dbReference type="GO" id="GO:0000785">
    <property type="term" value="C:chromatin"/>
    <property type="evidence" value="ECO:0007669"/>
    <property type="project" value="TreeGrafter"/>
</dbReference>
<dbReference type="PANTHER" id="PTHR10694">
    <property type="entry name" value="LYSINE-SPECIFIC DEMETHYLASE"/>
    <property type="match status" value="1"/>
</dbReference>
<evidence type="ECO:0000259" key="14">
    <source>
        <dbReference type="PROSITE" id="PS51184"/>
    </source>
</evidence>
<feature type="compositionally biased region" description="Basic and acidic residues" evidence="12">
    <location>
        <begin position="898"/>
        <end position="918"/>
    </location>
</feature>
<keyword evidence="16" id="KW-1185">Reference proteome</keyword>
<dbReference type="PANTHER" id="PTHR10694:SF33">
    <property type="entry name" value="LYSINE-SPECIFIC DEMETHYLASE 5"/>
    <property type="match status" value="1"/>
</dbReference>
<sequence>MKVNMCVLWVYVFVCMHKNTEKYRFFKPDHPARKWGFSYLRLLVNPVLSFTCEISFLSVDWIYYQQFHFRVCIHEMWRHPVSRSPAADVQPEQLITTQSDISMHSGSSLDLAPSLPELHHQLHVDVDVDVDVLHSCVNIVRTNQHAGEFVITFPRSYHAGFNQGYNFAEAVNFCPPDWLSIGRDCVEHYSKLQRYCVFSHDELVCKMASTPDELDLTVAAATYQDMLRMVDQEKRHRKQLLHWGVTNAEREAFELLPDDERQCDYCKTTCFLSAVTCTCSPDRLACLRHYKLLCDCPSELHTLRYRYTLDELPPLLQRLKVRAESFDHWAVKVKDALEAKPDDKLELGELRELVEDAEAQKFPDSELLQTLVQAVTEADKCATVAAHLATKKVRTRTRGGSEAKSRLTLEELRLFYEQIESLACIIREGDAVKELLTRVTTFQEEALALLNQEMPDSEALHKMVDTGCTLDIDLAELPRLKHKLQQVEWLEEVEDTCDDSATVTTEQVKRLLQAATTLPPHPKIEKAMAELQQLLNNMELWEEKATQALNAKPGLNVSEGEELVKQAEEVPAHLPSVIALKEAVKRAREWTNKVTAIQGGETAPLLETVEGLMSRGRPIPLQLPALLQLEDNVAAAHQWLDKTARTFLKKNSHLTLLEVLVPRTDIGVVSGKRKRVKREEMSPQQQQAQLLDISLDDTANPATVVKAFKECEERELGAMRALRAHNRSKRDGDGGIMEGAAATFCLCHKGYQPNMLTCSLCLDLFHSGCVPSSHRSKVKLSSEGRFLCPSCERSRRPRLETILALLVALQKLPVRLPEAEALQCLTERAMSWQDRARQLLQTDELTAALGKLSIFSQKLIEAKAKQQKPSHTSPQHSLYEDKMELDDSTNDDSLLSEEGDKDKDGKTDEDCGKNDLDKDKKNEVAGWAEHAYSSNKGNKEKKMEAERARWSRLVASVTESDGPLISLSCTARTQVQDLLVEGELLEVNLDETTHLWRVLQAANHPPAMLEDTLLSLNTSNGTNEENKVKKPLPKKRKSQGENMIDGDGLISPKSPAKSPKKAKMLKSQNNNTTDGKQIKGMLKKRLNKAGIQKRLMKDGNSKKKVMKRKKNKASNMAPTNSGDASDDDDDDDDPDETCAAEKCQHPTGQNVDWVQCDGCEGWFHYVCVGLRPGDVSEDQDYMCRGCNNTDQGKVGDNRLQTLSI</sequence>
<dbReference type="InterPro" id="IPR003347">
    <property type="entry name" value="JmjC_dom"/>
</dbReference>
<keyword evidence="11" id="KW-0175">Coiled coil</keyword>
<keyword evidence="7" id="KW-0560">Oxidoreductase</keyword>
<evidence type="ECO:0000256" key="4">
    <source>
        <dbReference type="ARBA" id="ARBA00022771"/>
    </source>
</evidence>
<evidence type="ECO:0000256" key="3">
    <source>
        <dbReference type="ARBA" id="ARBA00022737"/>
    </source>
</evidence>
<keyword evidence="8" id="KW-0408">Iron</keyword>
<keyword evidence="3" id="KW-0677">Repeat</keyword>
<dbReference type="Pfam" id="PF08429">
    <property type="entry name" value="PLU-1"/>
    <property type="match status" value="1"/>
</dbReference>
<dbReference type="EMBL" id="CAXKWB010004407">
    <property type="protein sequence ID" value="CAL4073717.1"/>
    <property type="molecule type" value="Genomic_DNA"/>
</dbReference>
<reference evidence="15 16" key="1">
    <citation type="submission" date="2024-05" db="EMBL/GenBank/DDBJ databases">
        <authorList>
            <person name="Wallberg A."/>
        </authorList>
    </citation>
    <scope>NUCLEOTIDE SEQUENCE [LARGE SCALE GENOMIC DNA]</scope>
</reference>
<keyword evidence="2" id="KW-0479">Metal-binding</keyword>
<dbReference type="InterPro" id="IPR011011">
    <property type="entry name" value="Znf_FYVE_PHD"/>
</dbReference>
<evidence type="ECO:0000256" key="1">
    <source>
        <dbReference type="ARBA" id="ARBA00004123"/>
    </source>
</evidence>
<feature type="region of interest" description="Disordered" evidence="12">
    <location>
        <begin position="1018"/>
        <end position="1137"/>
    </location>
</feature>
<dbReference type="Gene3D" id="3.30.40.10">
    <property type="entry name" value="Zinc/RING finger domain, C3HC4 (zinc finger)"/>
    <property type="match status" value="2"/>
</dbReference>
<feature type="domain" description="JmjC" evidence="14">
    <location>
        <begin position="1"/>
        <end position="190"/>
    </location>
</feature>
<feature type="compositionally biased region" description="Acidic residues" evidence="12">
    <location>
        <begin position="1124"/>
        <end position="1137"/>
    </location>
</feature>
<evidence type="ECO:0000256" key="10">
    <source>
        <dbReference type="PROSITE-ProRule" id="PRU00146"/>
    </source>
</evidence>
<dbReference type="PROSITE" id="PS50016">
    <property type="entry name" value="ZF_PHD_2"/>
    <property type="match status" value="1"/>
</dbReference>
<dbReference type="SMART" id="SM00558">
    <property type="entry name" value="JmjC"/>
    <property type="match status" value="1"/>
</dbReference>
<dbReference type="CDD" id="cd15610">
    <property type="entry name" value="PHD3_KDM5A_like"/>
    <property type="match status" value="1"/>
</dbReference>
<dbReference type="InterPro" id="IPR019787">
    <property type="entry name" value="Znf_PHD-finger"/>
</dbReference>
<feature type="compositionally biased region" description="Polar residues" evidence="12">
    <location>
        <begin position="867"/>
        <end position="876"/>
    </location>
</feature>
<dbReference type="SUPFAM" id="SSF57903">
    <property type="entry name" value="FYVE/PHD zinc finger"/>
    <property type="match status" value="2"/>
</dbReference>
<evidence type="ECO:0000256" key="2">
    <source>
        <dbReference type="ARBA" id="ARBA00022723"/>
    </source>
</evidence>
<organism evidence="15 16">
    <name type="scientific">Meganyctiphanes norvegica</name>
    <name type="common">Northern krill</name>
    <name type="synonym">Thysanopoda norvegica</name>
    <dbReference type="NCBI Taxonomy" id="48144"/>
    <lineage>
        <taxon>Eukaryota</taxon>
        <taxon>Metazoa</taxon>
        <taxon>Ecdysozoa</taxon>
        <taxon>Arthropoda</taxon>
        <taxon>Crustacea</taxon>
        <taxon>Multicrustacea</taxon>
        <taxon>Malacostraca</taxon>
        <taxon>Eumalacostraca</taxon>
        <taxon>Eucarida</taxon>
        <taxon>Euphausiacea</taxon>
        <taxon>Euphausiidae</taxon>
        <taxon>Meganyctiphanes</taxon>
    </lineage>
</organism>
<feature type="compositionally biased region" description="Polar residues" evidence="12">
    <location>
        <begin position="1113"/>
        <end position="1123"/>
    </location>
</feature>
<dbReference type="Pfam" id="PF21323">
    <property type="entry name" value="KDM5_C-hel"/>
    <property type="match status" value="1"/>
</dbReference>
<comment type="subcellular location">
    <subcellularLocation>
        <location evidence="1">Nucleus</location>
    </subcellularLocation>
</comment>
<gene>
    <name evidence="15" type="ORF">MNOR_LOCUS9207</name>
</gene>
<evidence type="ECO:0000313" key="15">
    <source>
        <dbReference type="EMBL" id="CAL4073717.1"/>
    </source>
</evidence>
<protein>
    <submittedName>
        <fullName evidence="15">Uncharacterized protein</fullName>
    </submittedName>
</protein>
<dbReference type="InterPro" id="IPR013637">
    <property type="entry name" value="Lys_sp_deMease-like_dom"/>
</dbReference>
<dbReference type="InterPro" id="IPR013083">
    <property type="entry name" value="Znf_RING/FYVE/PHD"/>
</dbReference>
<evidence type="ECO:0000256" key="6">
    <source>
        <dbReference type="ARBA" id="ARBA00022853"/>
    </source>
</evidence>
<evidence type="ECO:0000256" key="7">
    <source>
        <dbReference type="ARBA" id="ARBA00022964"/>
    </source>
</evidence>
<dbReference type="InterPro" id="IPR004198">
    <property type="entry name" value="Znf_C5HC2"/>
</dbReference>
<dbReference type="SMART" id="SM00249">
    <property type="entry name" value="PHD"/>
    <property type="match status" value="2"/>
</dbReference>
<dbReference type="AlphaFoldDB" id="A0AAV2Q721"/>
<comment type="caution">
    <text evidence="15">The sequence shown here is derived from an EMBL/GenBank/DDBJ whole genome shotgun (WGS) entry which is preliminary data.</text>
</comment>
<dbReference type="PROSITE" id="PS51184">
    <property type="entry name" value="JMJC"/>
    <property type="match status" value="1"/>
</dbReference>
<dbReference type="Pfam" id="PF02928">
    <property type="entry name" value="zf-C5HC2"/>
    <property type="match status" value="1"/>
</dbReference>
<evidence type="ECO:0000256" key="12">
    <source>
        <dbReference type="SAM" id="MobiDB-lite"/>
    </source>
</evidence>
<keyword evidence="9" id="KW-0539">Nucleus</keyword>
<feature type="compositionally biased region" description="Polar residues" evidence="12">
    <location>
        <begin position="1066"/>
        <end position="1075"/>
    </location>
</feature>
<keyword evidence="4 10" id="KW-0863">Zinc-finger</keyword>
<feature type="coiled-coil region" evidence="11">
    <location>
        <begin position="524"/>
        <end position="551"/>
    </location>
</feature>
<dbReference type="GO" id="GO:0008270">
    <property type="term" value="F:zinc ion binding"/>
    <property type="evidence" value="ECO:0007669"/>
    <property type="project" value="UniProtKB-KW"/>
</dbReference>
<dbReference type="Proteomes" id="UP001497623">
    <property type="component" value="Unassembled WGS sequence"/>
</dbReference>
<evidence type="ECO:0000256" key="11">
    <source>
        <dbReference type="SAM" id="Coils"/>
    </source>
</evidence>
<keyword evidence="6" id="KW-0156">Chromatin regulator</keyword>
<keyword evidence="5" id="KW-0862">Zinc</keyword>
<keyword evidence="7" id="KW-0223">Dioxygenase</keyword>
<dbReference type="InterPro" id="IPR001965">
    <property type="entry name" value="Znf_PHD"/>
</dbReference>
<dbReference type="Gene3D" id="2.60.120.650">
    <property type="entry name" value="Cupin"/>
    <property type="match status" value="1"/>
</dbReference>
<evidence type="ECO:0000259" key="13">
    <source>
        <dbReference type="PROSITE" id="PS50016"/>
    </source>
</evidence>
<feature type="compositionally biased region" description="Acidic residues" evidence="12">
    <location>
        <begin position="883"/>
        <end position="897"/>
    </location>
</feature>
<evidence type="ECO:0000256" key="9">
    <source>
        <dbReference type="ARBA" id="ARBA00023242"/>
    </source>
</evidence>
<name>A0AAV2Q721_MEGNR</name>
<dbReference type="Pfam" id="PF02373">
    <property type="entry name" value="JmjC"/>
    <property type="match status" value="1"/>
</dbReference>